<dbReference type="PANTHER" id="PTHR43194">
    <property type="entry name" value="HYDROLASE ALPHA/BETA FOLD FAMILY"/>
    <property type="match status" value="1"/>
</dbReference>
<proteinExistence type="predicted"/>
<gene>
    <name evidence="2" type="ORF">GRI89_02145</name>
</gene>
<dbReference type="SUPFAM" id="SSF53474">
    <property type="entry name" value="alpha/beta-Hydrolases"/>
    <property type="match status" value="1"/>
</dbReference>
<dbReference type="GO" id="GO:0016787">
    <property type="term" value="F:hydrolase activity"/>
    <property type="evidence" value="ECO:0007669"/>
    <property type="project" value="UniProtKB-KW"/>
</dbReference>
<evidence type="ECO:0000313" key="3">
    <source>
        <dbReference type="Proteomes" id="UP000433652"/>
    </source>
</evidence>
<dbReference type="InterPro" id="IPR000073">
    <property type="entry name" value="AB_hydrolase_1"/>
</dbReference>
<dbReference type="Proteomes" id="UP000433652">
    <property type="component" value="Unassembled WGS sequence"/>
</dbReference>
<dbReference type="InterPro" id="IPR050228">
    <property type="entry name" value="Carboxylesterase_BioH"/>
</dbReference>
<dbReference type="Pfam" id="PF12697">
    <property type="entry name" value="Abhydrolase_6"/>
    <property type="match status" value="1"/>
</dbReference>
<accession>A0A6I4STX1</accession>
<feature type="domain" description="AB hydrolase-1" evidence="1">
    <location>
        <begin position="33"/>
        <end position="275"/>
    </location>
</feature>
<sequence>MAQPVWQDDEWESADGLKLHYRDYPGGEGKPPLLCLHGLTRNARDFAPLAERFAGEWRMIVPEMRGRGDSEYGRDGSSYNLPTYVDDVVRLLQQLDVGSVAVVGTSMGGLMAMFIAQAKAWPLAGVALNDIGPDLEPEGVARIREYVGQGGSYETWMHAARALRESNGSAHPTFGLSEWIAFAKQLMCISGNGRITFDYDMRVAESLQNNDAGIGLDLWPAYRSLAGMPLLVLRGELSDLISQATVEAMQGEVLGAKAVTVPGVGHPPLLGEPAAQEAIAAWLADIA</sequence>
<protein>
    <submittedName>
        <fullName evidence="2">Alpha/beta fold hydrolase</fullName>
    </submittedName>
</protein>
<keyword evidence="2" id="KW-0378">Hydrolase</keyword>
<name>A0A6I4STX1_9SPHN</name>
<evidence type="ECO:0000313" key="2">
    <source>
        <dbReference type="EMBL" id="MXO58346.1"/>
    </source>
</evidence>
<dbReference type="RefSeq" id="WP_159791722.1">
    <property type="nucleotide sequence ID" value="NZ_WTYM01000023.1"/>
</dbReference>
<dbReference type="PANTHER" id="PTHR43194:SF2">
    <property type="entry name" value="PEROXISOMAL MEMBRANE PROTEIN LPX1"/>
    <property type="match status" value="1"/>
</dbReference>
<dbReference type="EMBL" id="WTYM01000023">
    <property type="protein sequence ID" value="MXO58346.1"/>
    <property type="molecule type" value="Genomic_DNA"/>
</dbReference>
<dbReference type="InterPro" id="IPR029058">
    <property type="entry name" value="AB_hydrolase_fold"/>
</dbReference>
<evidence type="ECO:0000259" key="1">
    <source>
        <dbReference type="Pfam" id="PF12697"/>
    </source>
</evidence>
<dbReference type="AlphaFoldDB" id="A0A6I4STX1"/>
<reference evidence="2 3" key="1">
    <citation type="submission" date="2019-12" db="EMBL/GenBank/DDBJ databases">
        <title>Genomic-based taxomic classification of the family Erythrobacteraceae.</title>
        <authorList>
            <person name="Xu L."/>
        </authorList>
    </citation>
    <scope>NUCLEOTIDE SEQUENCE [LARGE SCALE GENOMIC DNA]</scope>
    <source>
        <strain evidence="2 3">MCCC 1K01500</strain>
    </source>
</reference>
<dbReference type="OrthoDB" id="9791366at2"/>
<keyword evidence="3" id="KW-1185">Reference proteome</keyword>
<comment type="caution">
    <text evidence="2">The sequence shown here is derived from an EMBL/GenBank/DDBJ whole genome shotgun (WGS) entry which is preliminary data.</text>
</comment>
<organism evidence="2 3">
    <name type="scientific">Croceibacterium salegens</name>
    <dbReference type="NCBI Taxonomy" id="1737568"/>
    <lineage>
        <taxon>Bacteria</taxon>
        <taxon>Pseudomonadati</taxon>
        <taxon>Pseudomonadota</taxon>
        <taxon>Alphaproteobacteria</taxon>
        <taxon>Sphingomonadales</taxon>
        <taxon>Erythrobacteraceae</taxon>
        <taxon>Croceibacterium</taxon>
    </lineage>
</organism>
<dbReference type="Gene3D" id="3.40.50.1820">
    <property type="entry name" value="alpha/beta hydrolase"/>
    <property type="match status" value="1"/>
</dbReference>